<dbReference type="PANTHER" id="PTHR35807">
    <property type="entry name" value="TRANSCRIPTIONAL REGULATOR REDD-RELATED"/>
    <property type="match status" value="1"/>
</dbReference>
<dbReference type="EMBL" id="CP006880">
    <property type="protein sequence ID" value="AJD46168.1"/>
    <property type="molecule type" value="Genomic_DNA"/>
</dbReference>
<gene>
    <name evidence="1" type="ORF">RGR602_PC02148</name>
</gene>
<dbReference type="Proteomes" id="UP000031368">
    <property type="component" value="Plasmid pRgalR602c"/>
</dbReference>
<dbReference type="SUPFAM" id="SSF48452">
    <property type="entry name" value="TPR-like"/>
    <property type="match status" value="1"/>
</dbReference>
<dbReference type="SUPFAM" id="SSF46894">
    <property type="entry name" value="C-terminal effector domain of the bipartite response regulators"/>
    <property type="match status" value="1"/>
</dbReference>
<evidence type="ECO:0000313" key="2">
    <source>
        <dbReference type="Proteomes" id="UP000031368"/>
    </source>
</evidence>
<keyword evidence="2" id="KW-1185">Reference proteome</keyword>
<dbReference type="HOGENOM" id="CLU_465295_0_0_5"/>
<dbReference type="Gene3D" id="1.10.10.10">
    <property type="entry name" value="Winged helix-like DNA-binding domain superfamily/Winged helix DNA-binding domain"/>
    <property type="match status" value="1"/>
</dbReference>
<dbReference type="KEGG" id="rga:RGR602_PC02148"/>
<sequence>MLQFNYHQSIDLPFGIPISLPGCLPGAAGMADWSPDARSTACQTSASEATGAGPVDRMNKEQNPFRMFLLGPFALVDAEGRSVTPKSKKAQALLAMLALSARGSRSRIWLRDKLWSDRSDDQAAASLRQALLDINKTLGPARDLLIADKNTVWLDMDRLVLDTDLVVRTKRSADQITDELLEGIDIRDPEFEDWLTLERQNWYSRLNVGQVHDVFEPRQQPSRDIAKHSALLPLTGAPDMPRRGKSVEIAGGNPYRRTADGDWQWIMVLQPPIVVGAGEGGQIATTRFQNLIAKAIIDGLAIGVSDLSFTLPDIEESEQQISLPICLQLRLTFDGDMVMIELVMKHLINNRIYWLGSQAINRMQFERGEFGTAAALISQAVDQLAYFQETQANDSRLSQDGLLIDAVNAIFRLSRGDLDNAERRLEEQIQYQPRSSTFAWLSFIRTFQVGQRFNALDAHLIEEAQAYARKALELDPQNSVSLALVGHVHSFLFCEYDYAANLFEKSIRLNPALPLSWDLYAMLHCYAGQPDKAVAMARWVQELGVYSPHKYYFDTTKCIAAALAGDHAAAIAAGEEALRARPNFNSLLRYLASSHAHFDDLGGARHYLQRLEAVEGSFSINAFQGSGYPLLNTGGGQILIDGLLKAGAKLR</sequence>
<geneLocation type="plasmid" evidence="1 2">
    <name>pRgalR602c</name>
</geneLocation>
<protein>
    <submittedName>
        <fullName evidence="1">Transcriptional regulator/tetratricopeptide repeat domain-containing protein</fullName>
    </submittedName>
</protein>
<name>A0A0B4XHT7_9HYPH</name>
<proteinExistence type="predicted"/>
<dbReference type="GO" id="GO:0006355">
    <property type="term" value="P:regulation of DNA-templated transcription"/>
    <property type="evidence" value="ECO:0007669"/>
    <property type="project" value="InterPro"/>
</dbReference>
<dbReference type="AlphaFoldDB" id="A0A0B4XHT7"/>
<accession>A0A0B4XHT7</accession>
<dbReference type="InterPro" id="IPR011990">
    <property type="entry name" value="TPR-like_helical_dom_sf"/>
</dbReference>
<dbReference type="InterPro" id="IPR016032">
    <property type="entry name" value="Sig_transdc_resp-reg_C-effctor"/>
</dbReference>
<organism evidence="1 2">
    <name type="scientific">Rhizobium gallicum bv. gallicum R602sp</name>
    <dbReference type="NCBI Taxonomy" id="1041138"/>
    <lineage>
        <taxon>Bacteria</taxon>
        <taxon>Pseudomonadati</taxon>
        <taxon>Pseudomonadota</taxon>
        <taxon>Alphaproteobacteria</taxon>
        <taxon>Hyphomicrobiales</taxon>
        <taxon>Rhizobiaceae</taxon>
        <taxon>Rhizobium/Agrobacterium group</taxon>
        <taxon>Rhizobium</taxon>
    </lineage>
</organism>
<dbReference type="InterPro" id="IPR036388">
    <property type="entry name" value="WH-like_DNA-bd_sf"/>
</dbReference>
<reference evidence="1 2" key="1">
    <citation type="submission" date="2013-11" db="EMBL/GenBank/DDBJ databases">
        <title>Complete genome sequence of Rhizobium gallicum bv. gallicum R602.</title>
        <authorList>
            <person name="Bustos P."/>
            <person name="Santamaria R.I."/>
            <person name="Lozano L."/>
            <person name="Acosta J.L."/>
            <person name="Ormeno-Orrillo E."/>
            <person name="Rogel M.A."/>
            <person name="Romero D."/>
            <person name="Cevallos M.A."/>
            <person name="Martinez-Romero E."/>
            <person name="Gonzalez V."/>
        </authorList>
    </citation>
    <scope>NUCLEOTIDE SEQUENCE [LARGE SCALE GENOMIC DNA]</scope>
    <source>
        <strain evidence="1 2">R602</strain>
        <plasmid evidence="1 2">pRgalR602c</plasmid>
    </source>
</reference>
<evidence type="ECO:0000313" key="1">
    <source>
        <dbReference type="EMBL" id="AJD46168.1"/>
    </source>
</evidence>
<dbReference type="InterPro" id="IPR051677">
    <property type="entry name" value="AfsR-DnrI-RedD_regulator"/>
</dbReference>
<dbReference type="RefSeq" id="WP_040116214.1">
    <property type="nucleotide sequence ID" value="NZ_CP006880.1"/>
</dbReference>
<keyword evidence="1" id="KW-0614">Plasmid</keyword>
<dbReference type="Gene3D" id="1.25.40.10">
    <property type="entry name" value="Tetratricopeptide repeat domain"/>
    <property type="match status" value="1"/>
</dbReference>
<dbReference type="GO" id="GO:0003677">
    <property type="term" value="F:DNA binding"/>
    <property type="evidence" value="ECO:0007669"/>
    <property type="project" value="InterPro"/>
</dbReference>